<dbReference type="InterPro" id="IPR005135">
    <property type="entry name" value="Endo/exonuclease/phosphatase"/>
</dbReference>
<dbReference type="KEGG" id="azq:G3580_08730"/>
<keyword evidence="2" id="KW-0378">Hydrolase</keyword>
<organism evidence="2 3">
    <name type="scientific">Nitrogeniibacter mangrovi</name>
    <dbReference type="NCBI Taxonomy" id="2016596"/>
    <lineage>
        <taxon>Bacteria</taxon>
        <taxon>Pseudomonadati</taxon>
        <taxon>Pseudomonadota</taxon>
        <taxon>Betaproteobacteria</taxon>
        <taxon>Rhodocyclales</taxon>
        <taxon>Zoogloeaceae</taxon>
        <taxon>Nitrogeniibacter</taxon>
    </lineage>
</organism>
<dbReference type="GO" id="GO:0016020">
    <property type="term" value="C:membrane"/>
    <property type="evidence" value="ECO:0007669"/>
    <property type="project" value="GOC"/>
</dbReference>
<feature type="domain" description="Endonuclease/exonuclease/phosphatase" evidence="1">
    <location>
        <begin position="4"/>
        <end position="274"/>
    </location>
</feature>
<keyword evidence="2" id="KW-0540">Nuclease</keyword>
<dbReference type="AlphaFoldDB" id="A0A6C1BAQ1"/>
<evidence type="ECO:0000259" key="1">
    <source>
        <dbReference type="Pfam" id="PF03372"/>
    </source>
</evidence>
<dbReference type="PANTHER" id="PTHR14859">
    <property type="entry name" value="CALCOFLUOR WHITE HYPERSENSITIVE PROTEIN PRECURSOR"/>
    <property type="match status" value="1"/>
</dbReference>
<protein>
    <submittedName>
        <fullName evidence="2">Endonuclease</fullName>
    </submittedName>
</protein>
<dbReference type="InterPro" id="IPR036691">
    <property type="entry name" value="Endo/exonu/phosph_ase_sf"/>
</dbReference>
<dbReference type="EMBL" id="CP048836">
    <property type="protein sequence ID" value="QID19778.1"/>
    <property type="molecule type" value="Genomic_DNA"/>
</dbReference>
<reference evidence="2 3" key="1">
    <citation type="submission" date="2020-02" db="EMBL/GenBank/DDBJ databases">
        <title>Nitrogenibacter mangrovi gen. nov., sp. nov. isolated from mangrove sediment, a denitrifying betaproteobacterium.</title>
        <authorList>
            <person name="Liao H."/>
            <person name="Tian Y."/>
        </authorList>
    </citation>
    <scope>NUCLEOTIDE SEQUENCE [LARGE SCALE GENOMIC DNA]</scope>
    <source>
        <strain evidence="2 3">M9-3-2</strain>
    </source>
</reference>
<dbReference type="GO" id="GO:0004519">
    <property type="term" value="F:endonuclease activity"/>
    <property type="evidence" value="ECO:0007669"/>
    <property type="project" value="UniProtKB-KW"/>
</dbReference>
<gene>
    <name evidence="2" type="ORF">G3580_08730</name>
</gene>
<keyword evidence="3" id="KW-1185">Reference proteome</keyword>
<proteinExistence type="predicted"/>
<dbReference type="Gene3D" id="3.60.10.10">
    <property type="entry name" value="Endonuclease/exonuclease/phosphatase"/>
    <property type="match status" value="1"/>
</dbReference>
<dbReference type="Pfam" id="PF03372">
    <property type="entry name" value="Exo_endo_phos"/>
    <property type="match status" value="1"/>
</dbReference>
<name>A0A6C1BAQ1_9RHOO</name>
<dbReference type="RefSeq" id="WP_173768708.1">
    <property type="nucleotide sequence ID" value="NZ_CP048836.1"/>
</dbReference>
<dbReference type="Proteomes" id="UP000501991">
    <property type="component" value="Chromosome"/>
</dbReference>
<dbReference type="InterPro" id="IPR051916">
    <property type="entry name" value="GPI-anchor_lipid_remodeler"/>
</dbReference>
<evidence type="ECO:0000313" key="3">
    <source>
        <dbReference type="Proteomes" id="UP000501991"/>
    </source>
</evidence>
<dbReference type="GO" id="GO:0006506">
    <property type="term" value="P:GPI anchor biosynthetic process"/>
    <property type="evidence" value="ECO:0007669"/>
    <property type="project" value="TreeGrafter"/>
</dbReference>
<accession>A0A6C1BAQ1</accession>
<dbReference type="PANTHER" id="PTHR14859:SF0">
    <property type="entry name" value="ENDONUCLEASE_EXONUCLEASE_PHOSPHATASE FAMILY PROTEIN, EXPRESSED"/>
    <property type="match status" value="1"/>
</dbReference>
<sequence length="289" mass="31351">MRVISWNIQWGRGADGRVNLSRLLDDLSCLGDFDVICLQEVASRFPGLPGGAEEDEVALLRAAFPEHTLIGAPGVDVPHPGGGRSRFGNVVLSRLPVGAVVRHRLPWPPAKGTPSMPRTAVEAVLMPCSGHPVRIITTHLEYYAADQRMAQVEKLRQLQLEAAQWAVTPQSAKEADGPFARPVWPEAAIVCGDFNFAPDAPEWARMTAVEGGRPVWSDAWFALNPGQPHPPSVGLHGAEWPDHRYCCDYFFVSRPVLGALRSVVYDACSAASDHQPVMLEVDEAAIAAA</sequence>
<dbReference type="SUPFAM" id="SSF56219">
    <property type="entry name" value="DNase I-like"/>
    <property type="match status" value="1"/>
</dbReference>
<keyword evidence="2" id="KW-0255">Endonuclease</keyword>
<evidence type="ECO:0000313" key="2">
    <source>
        <dbReference type="EMBL" id="QID19778.1"/>
    </source>
</evidence>